<dbReference type="CDD" id="cd05154">
    <property type="entry name" value="ACAD10_11_N-like"/>
    <property type="match status" value="1"/>
</dbReference>
<dbReference type="EMBL" id="JBHSPF010000064">
    <property type="protein sequence ID" value="MFC5629612.1"/>
    <property type="molecule type" value="Genomic_DNA"/>
</dbReference>
<reference evidence="3" key="1">
    <citation type="journal article" date="2019" name="Int. J. Syst. Evol. Microbiol.">
        <title>The Global Catalogue of Microorganisms (GCM) 10K type strain sequencing project: providing services to taxonomists for standard genome sequencing and annotation.</title>
        <authorList>
            <consortium name="The Broad Institute Genomics Platform"/>
            <consortium name="The Broad Institute Genome Sequencing Center for Infectious Disease"/>
            <person name="Wu L."/>
            <person name="Ma J."/>
        </authorList>
    </citation>
    <scope>NUCLEOTIDE SEQUENCE [LARGE SCALE GENOMIC DNA]</scope>
    <source>
        <strain evidence="3">CGMCC 1.15790</strain>
    </source>
</reference>
<dbReference type="InterPro" id="IPR052898">
    <property type="entry name" value="ACAD10-like"/>
</dbReference>
<accession>A0ABW0UA28</accession>
<gene>
    <name evidence="2" type="ORF">ACFPTR_12200</name>
</gene>
<dbReference type="PANTHER" id="PTHR47829">
    <property type="entry name" value="HYDROLASE, PUTATIVE (AFU_ORTHOLOGUE AFUA_1G12880)-RELATED"/>
    <property type="match status" value="1"/>
</dbReference>
<dbReference type="Gene3D" id="3.90.1200.10">
    <property type="match status" value="1"/>
</dbReference>
<evidence type="ECO:0000313" key="2">
    <source>
        <dbReference type="EMBL" id="MFC5629612.1"/>
    </source>
</evidence>
<dbReference type="SUPFAM" id="SSF56112">
    <property type="entry name" value="Protein kinase-like (PK-like)"/>
    <property type="match status" value="1"/>
</dbReference>
<protein>
    <submittedName>
        <fullName evidence="2">Phosphotransferase family protein</fullName>
    </submittedName>
</protein>
<keyword evidence="3" id="KW-1185">Reference proteome</keyword>
<evidence type="ECO:0000313" key="3">
    <source>
        <dbReference type="Proteomes" id="UP001596143"/>
    </source>
</evidence>
<name>A0ABW0UA28_9BACI</name>
<organism evidence="2 3">
    <name type="scientific">Aliibacillus thermotolerans</name>
    <dbReference type="NCBI Taxonomy" id="1834418"/>
    <lineage>
        <taxon>Bacteria</taxon>
        <taxon>Bacillati</taxon>
        <taxon>Bacillota</taxon>
        <taxon>Bacilli</taxon>
        <taxon>Bacillales</taxon>
        <taxon>Bacillaceae</taxon>
        <taxon>Aliibacillus</taxon>
    </lineage>
</organism>
<proteinExistence type="predicted"/>
<dbReference type="InterPro" id="IPR011009">
    <property type="entry name" value="Kinase-like_dom_sf"/>
</dbReference>
<dbReference type="InterPro" id="IPR002575">
    <property type="entry name" value="Aminoglycoside_PTrfase"/>
</dbReference>
<dbReference type="InterPro" id="IPR041726">
    <property type="entry name" value="ACAD10_11_N"/>
</dbReference>
<dbReference type="PANTHER" id="PTHR47829:SF1">
    <property type="entry name" value="HAD FAMILY PHOSPHATASE"/>
    <property type="match status" value="1"/>
</dbReference>
<sequence length="346" mass="40430">MMQLVDQEQINWTKFEQFLRENIENVPPGELQVKKFTEGYSNQTYLIQIGDWEAVMRRPPFGEIPPKAHDMEREYRLLKKFNRVYPLAPKPYVYGEEESIMNRHFYVMEKKEGVVIDDSLPPSFSDAKKYGPIISESMIQSLVQLQAIDCEKEGLMDIGKPEGYLERQVRGWMKRFERSKTDNVITPTSVERWLLEHLPETRETRIVHNDFKLNNLVFDASDPSKVNGVLDWELSTIGDPMTDVGAAVSYWIQPTDPDLGITAVTNQKGFYNRREFVEAYALASGRDMSDITYYVTFGFYKLAAILQQIYYRYDKGALQDERFKYLYQSINNLLEMAELTKNNRLL</sequence>
<feature type="domain" description="Aminoglycoside phosphotransferase" evidence="1">
    <location>
        <begin position="33"/>
        <end position="260"/>
    </location>
</feature>
<dbReference type="Proteomes" id="UP001596143">
    <property type="component" value="Unassembled WGS sequence"/>
</dbReference>
<comment type="caution">
    <text evidence="2">The sequence shown here is derived from an EMBL/GenBank/DDBJ whole genome shotgun (WGS) entry which is preliminary data.</text>
</comment>
<dbReference type="Pfam" id="PF01636">
    <property type="entry name" value="APH"/>
    <property type="match status" value="1"/>
</dbReference>
<dbReference type="Gene3D" id="3.30.200.20">
    <property type="entry name" value="Phosphorylase Kinase, domain 1"/>
    <property type="match status" value="1"/>
</dbReference>
<evidence type="ECO:0000259" key="1">
    <source>
        <dbReference type="Pfam" id="PF01636"/>
    </source>
</evidence>
<dbReference type="RefSeq" id="WP_270897378.1">
    <property type="nucleotide sequence ID" value="NZ_JBHSPF010000064.1"/>
</dbReference>